<organism evidence="4 5">
    <name type="scientific">Streptomyces albus (strain ATCC 21838 / DSM 41398 / FERM P-419 / JCM 4703 / NBRC 107858)</name>
    <dbReference type="NCBI Taxonomy" id="1081613"/>
    <lineage>
        <taxon>Bacteria</taxon>
        <taxon>Bacillati</taxon>
        <taxon>Actinomycetota</taxon>
        <taxon>Actinomycetes</taxon>
        <taxon>Kitasatosporales</taxon>
        <taxon>Streptomycetaceae</taxon>
        <taxon>Streptomyces</taxon>
    </lineage>
</organism>
<protein>
    <submittedName>
        <fullName evidence="4">NAD-dependent epimerase/dehydratase</fullName>
    </submittedName>
</protein>
<name>A0A0B5FA10_STRA4</name>
<accession>A0A0B5FA10</accession>
<feature type="compositionally biased region" description="Low complexity" evidence="2">
    <location>
        <begin position="313"/>
        <end position="331"/>
    </location>
</feature>
<feature type="region of interest" description="Disordered" evidence="2">
    <location>
        <begin position="302"/>
        <end position="341"/>
    </location>
</feature>
<evidence type="ECO:0000313" key="4">
    <source>
        <dbReference type="EMBL" id="AJE87691.1"/>
    </source>
</evidence>
<dbReference type="InterPro" id="IPR036291">
    <property type="entry name" value="NAD(P)-bd_dom_sf"/>
</dbReference>
<evidence type="ECO:0000256" key="1">
    <source>
        <dbReference type="ARBA" id="ARBA00007637"/>
    </source>
</evidence>
<gene>
    <name evidence="4" type="ORF">SLNWT_7315</name>
</gene>
<dbReference type="Pfam" id="PF01370">
    <property type="entry name" value="Epimerase"/>
    <property type="match status" value="1"/>
</dbReference>
<keyword evidence="5" id="KW-1185">Reference proteome</keyword>
<sequence>MAPSHYRRAVVIGGTGFLGRHICTALAAQGHDVLAIARKAADPIPRTAFTALDILTADDTEISAALSGAELVINAAGDAWQGDEAAMAASHQPLVQRLVDALAAHARRPRLIHLGSVHEYGPLTPPHPVTEDHTPAPGTVYARTKLAASTHILDATEAGHIDGCVLRVTNVCGPGLPPGSFLGHLTRQLRHTQQTGQPLSLTLADDQRDYIDVRDVATAVLHAATAPVTGRVINIGQGHPTPIRELAHQLIALSGLPPHLIHTRTAPLTSNGSGWTSVDTGLATRLLDWTPRIPLDQSLHDQWATPTEPTAEAGSAAPATPTKPAGPASPGEPVSSSDEGH</sequence>
<dbReference type="CDD" id="cd08946">
    <property type="entry name" value="SDR_e"/>
    <property type="match status" value="1"/>
</dbReference>
<dbReference type="Proteomes" id="UP000031523">
    <property type="component" value="Chromosome"/>
</dbReference>
<evidence type="ECO:0000259" key="3">
    <source>
        <dbReference type="Pfam" id="PF01370"/>
    </source>
</evidence>
<evidence type="ECO:0000313" key="5">
    <source>
        <dbReference type="Proteomes" id="UP000031523"/>
    </source>
</evidence>
<dbReference type="PANTHER" id="PTHR43000">
    <property type="entry name" value="DTDP-D-GLUCOSE 4,6-DEHYDRATASE-RELATED"/>
    <property type="match status" value="1"/>
</dbReference>
<dbReference type="KEGG" id="sals:SLNWT_7315"/>
<evidence type="ECO:0000256" key="2">
    <source>
        <dbReference type="SAM" id="MobiDB-lite"/>
    </source>
</evidence>
<dbReference type="EMBL" id="CP010519">
    <property type="protein sequence ID" value="AJE87691.1"/>
    <property type="molecule type" value="Genomic_DNA"/>
</dbReference>
<proteinExistence type="inferred from homology"/>
<dbReference type="Gene3D" id="3.40.50.720">
    <property type="entry name" value="NAD(P)-binding Rossmann-like Domain"/>
    <property type="match status" value="1"/>
</dbReference>
<reference evidence="4 5" key="1">
    <citation type="submission" date="2015-01" db="EMBL/GenBank/DDBJ databases">
        <title>Enhanced salinomycin production by adjusting the supply of polyketide extender units in Streptomyce albus DSM 41398.</title>
        <authorList>
            <person name="Lu C."/>
        </authorList>
    </citation>
    <scope>NUCLEOTIDE SEQUENCE [LARGE SCALE GENOMIC DNA]</scope>
    <source>
        <strain evidence="5">ATCC 21838 / DSM 41398 / FERM P-419 / JCM 4703 / NBRC 107858</strain>
    </source>
</reference>
<dbReference type="AlphaFoldDB" id="A0A0B5FA10"/>
<dbReference type="InterPro" id="IPR001509">
    <property type="entry name" value="Epimerase_deHydtase"/>
</dbReference>
<comment type="similarity">
    <text evidence="1">Belongs to the NAD(P)-dependent epimerase/dehydratase family.</text>
</comment>
<feature type="domain" description="NAD-dependent epimerase/dehydratase" evidence="3">
    <location>
        <begin position="10"/>
        <end position="236"/>
    </location>
</feature>
<dbReference type="SUPFAM" id="SSF51735">
    <property type="entry name" value="NAD(P)-binding Rossmann-fold domains"/>
    <property type="match status" value="1"/>
</dbReference>